<keyword evidence="3" id="KW-1185">Reference proteome</keyword>
<sequence>MAGVMPATLLQLAQVPTVATWTLALVVAWVGSSMMVSMKWGLVPGYHKQGQALDHWRMFNARHSCGSHSPEYTDTVCAYRYLRARWGNNGLGKQQQSKEQMRYNSVPGKQQQYKMLLVSPTRRITTVYRVSEMWQPWQCSPMWLLAPACEKKVNASHHAAWTRAGR</sequence>
<keyword evidence="1" id="KW-0812">Transmembrane</keyword>
<evidence type="ECO:0000256" key="1">
    <source>
        <dbReference type="SAM" id="Phobius"/>
    </source>
</evidence>
<dbReference type="InterPro" id="IPR036590">
    <property type="entry name" value="SRAP-like"/>
</dbReference>
<accession>A0A699YHL7</accession>
<evidence type="ECO:0000313" key="2">
    <source>
        <dbReference type="EMBL" id="GFH09700.1"/>
    </source>
</evidence>
<proteinExistence type="predicted"/>
<keyword evidence="1" id="KW-1133">Transmembrane helix</keyword>
<feature type="transmembrane region" description="Helical" evidence="1">
    <location>
        <begin position="12"/>
        <end position="31"/>
    </location>
</feature>
<dbReference type="SUPFAM" id="SSF143081">
    <property type="entry name" value="BB1717-like"/>
    <property type="match status" value="1"/>
</dbReference>
<evidence type="ECO:0000313" key="3">
    <source>
        <dbReference type="Proteomes" id="UP000485058"/>
    </source>
</evidence>
<name>A0A699YHL7_HAELA</name>
<organism evidence="2 3">
    <name type="scientific">Haematococcus lacustris</name>
    <name type="common">Green alga</name>
    <name type="synonym">Haematococcus pluvialis</name>
    <dbReference type="NCBI Taxonomy" id="44745"/>
    <lineage>
        <taxon>Eukaryota</taxon>
        <taxon>Viridiplantae</taxon>
        <taxon>Chlorophyta</taxon>
        <taxon>core chlorophytes</taxon>
        <taxon>Chlorophyceae</taxon>
        <taxon>CS clade</taxon>
        <taxon>Chlamydomonadales</taxon>
        <taxon>Haematococcaceae</taxon>
        <taxon>Haematococcus</taxon>
    </lineage>
</organism>
<keyword evidence="1" id="KW-0472">Membrane</keyword>
<dbReference type="AlphaFoldDB" id="A0A699YHL7"/>
<reference evidence="2 3" key="1">
    <citation type="submission" date="2020-02" db="EMBL/GenBank/DDBJ databases">
        <title>Draft genome sequence of Haematococcus lacustris strain NIES-144.</title>
        <authorList>
            <person name="Morimoto D."/>
            <person name="Nakagawa S."/>
            <person name="Yoshida T."/>
            <person name="Sawayama S."/>
        </authorList>
    </citation>
    <scope>NUCLEOTIDE SEQUENCE [LARGE SCALE GENOMIC DNA]</scope>
    <source>
        <strain evidence="2 3">NIES-144</strain>
    </source>
</reference>
<comment type="caution">
    <text evidence="2">The sequence shown here is derived from an EMBL/GenBank/DDBJ whole genome shotgun (WGS) entry which is preliminary data.</text>
</comment>
<protein>
    <submittedName>
        <fullName evidence="2">Uncharacterized protein</fullName>
    </submittedName>
</protein>
<gene>
    <name evidence="2" type="ORF">HaLaN_04890</name>
</gene>
<dbReference type="EMBL" id="BLLF01000255">
    <property type="protein sequence ID" value="GFH09700.1"/>
    <property type="molecule type" value="Genomic_DNA"/>
</dbReference>
<dbReference type="Proteomes" id="UP000485058">
    <property type="component" value="Unassembled WGS sequence"/>
</dbReference>